<dbReference type="InterPro" id="IPR039420">
    <property type="entry name" value="WalR-like"/>
</dbReference>
<dbReference type="Gene3D" id="3.40.50.2300">
    <property type="match status" value="1"/>
</dbReference>
<dbReference type="SMART" id="SM00421">
    <property type="entry name" value="HTH_LUXR"/>
    <property type="match status" value="1"/>
</dbReference>
<reference evidence="6" key="1">
    <citation type="journal article" date="2019" name="Int. J. Syst. Evol. Microbiol.">
        <title>The Global Catalogue of Microorganisms (GCM) 10K type strain sequencing project: providing services to taxonomists for standard genome sequencing and annotation.</title>
        <authorList>
            <consortium name="The Broad Institute Genomics Platform"/>
            <consortium name="The Broad Institute Genome Sequencing Center for Infectious Disease"/>
            <person name="Wu L."/>
            <person name="Ma J."/>
        </authorList>
    </citation>
    <scope>NUCLEOTIDE SEQUENCE [LARGE SCALE GENOMIC DNA]</scope>
    <source>
        <strain evidence="6">JCM 16929</strain>
    </source>
</reference>
<keyword evidence="6" id="KW-1185">Reference proteome</keyword>
<dbReference type="EMBL" id="BAABAB010000022">
    <property type="protein sequence ID" value="GAA3628102.1"/>
    <property type="molecule type" value="Genomic_DNA"/>
</dbReference>
<evidence type="ECO:0000259" key="3">
    <source>
        <dbReference type="PROSITE" id="PS50043"/>
    </source>
</evidence>
<dbReference type="Pfam" id="PF00196">
    <property type="entry name" value="GerE"/>
    <property type="match status" value="1"/>
</dbReference>
<evidence type="ECO:0000256" key="2">
    <source>
        <dbReference type="PROSITE-ProRule" id="PRU00169"/>
    </source>
</evidence>
<evidence type="ECO:0000256" key="1">
    <source>
        <dbReference type="ARBA" id="ARBA00023125"/>
    </source>
</evidence>
<dbReference type="CDD" id="cd06170">
    <property type="entry name" value="LuxR_C_like"/>
    <property type="match status" value="1"/>
</dbReference>
<feature type="domain" description="Response regulatory" evidence="4">
    <location>
        <begin position="12"/>
        <end position="123"/>
    </location>
</feature>
<protein>
    <submittedName>
        <fullName evidence="5">Response regulator transcription factor</fullName>
    </submittedName>
</protein>
<evidence type="ECO:0000313" key="6">
    <source>
        <dbReference type="Proteomes" id="UP001501490"/>
    </source>
</evidence>
<dbReference type="InterPro" id="IPR011006">
    <property type="entry name" value="CheY-like_superfamily"/>
</dbReference>
<dbReference type="PRINTS" id="PR00038">
    <property type="entry name" value="HTHLUXR"/>
</dbReference>
<dbReference type="Proteomes" id="UP001501490">
    <property type="component" value="Unassembled WGS sequence"/>
</dbReference>
<dbReference type="SUPFAM" id="SSF46894">
    <property type="entry name" value="C-terminal effector domain of the bipartite response regulators"/>
    <property type="match status" value="1"/>
</dbReference>
<evidence type="ECO:0000313" key="5">
    <source>
        <dbReference type="EMBL" id="GAA3628102.1"/>
    </source>
</evidence>
<evidence type="ECO:0000259" key="4">
    <source>
        <dbReference type="PROSITE" id="PS50110"/>
    </source>
</evidence>
<feature type="modified residue" description="4-aspartylphosphate" evidence="2">
    <location>
        <position position="58"/>
    </location>
</feature>
<feature type="domain" description="HTH luxR-type" evidence="3">
    <location>
        <begin position="144"/>
        <end position="209"/>
    </location>
</feature>
<dbReference type="PROSITE" id="PS50110">
    <property type="entry name" value="RESPONSE_REGULATORY"/>
    <property type="match status" value="1"/>
</dbReference>
<organism evidence="5 6">
    <name type="scientific">Microlunatus ginsengisoli</name>
    <dbReference type="NCBI Taxonomy" id="363863"/>
    <lineage>
        <taxon>Bacteria</taxon>
        <taxon>Bacillati</taxon>
        <taxon>Actinomycetota</taxon>
        <taxon>Actinomycetes</taxon>
        <taxon>Propionibacteriales</taxon>
        <taxon>Propionibacteriaceae</taxon>
        <taxon>Microlunatus</taxon>
    </lineage>
</organism>
<keyword evidence="2" id="KW-0597">Phosphoprotein</keyword>
<dbReference type="InterPro" id="IPR000792">
    <property type="entry name" value="Tscrpt_reg_LuxR_C"/>
</dbReference>
<comment type="caution">
    <text evidence="5">The sequence shown here is derived from an EMBL/GenBank/DDBJ whole genome shotgun (WGS) entry which is preliminary data.</text>
</comment>
<proteinExistence type="predicted"/>
<dbReference type="InterPro" id="IPR001789">
    <property type="entry name" value="Sig_transdc_resp-reg_receiver"/>
</dbReference>
<sequence length="224" mass="24846">MDPVSAGTRPITVALVDDYDVVVMGVANILDHYRDRVVIAELDTNEPLEDPVDVVLYDSFAQPESDHDEIAALVGNPRARRVVVYTWNFHPDLIRHAQQKGAHGYLSKALSAAQLVDALEAVHAGERVFSEPPGRARPASGLNWPGRSEGLTDRESEILALITQGKSNAEIARLTYLSPNTIKSYIRTVYRKIGVDSRTQAVVWGVRRGFLPDHHRIEHWKGGP</sequence>
<gene>
    <name evidence="5" type="ORF">GCM10022236_33030</name>
</gene>
<dbReference type="InterPro" id="IPR016032">
    <property type="entry name" value="Sig_transdc_resp-reg_C-effctor"/>
</dbReference>
<dbReference type="PANTHER" id="PTHR43214">
    <property type="entry name" value="TWO-COMPONENT RESPONSE REGULATOR"/>
    <property type="match status" value="1"/>
</dbReference>
<dbReference type="RefSeq" id="WP_344806494.1">
    <property type="nucleotide sequence ID" value="NZ_BAABAB010000022.1"/>
</dbReference>
<accession>A0ABP7AAD2</accession>
<dbReference type="PROSITE" id="PS50043">
    <property type="entry name" value="HTH_LUXR_2"/>
    <property type="match status" value="1"/>
</dbReference>
<keyword evidence="1" id="KW-0238">DNA-binding</keyword>
<dbReference type="SUPFAM" id="SSF52172">
    <property type="entry name" value="CheY-like"/>
    <property type="match status" value="1"/>
</dbReference>
<name>A0ABP7AAD2_9ACTN</name>